<feature type="chain" id="PRO_5030160232" evidence="2">
    <location>
        <begin position="28"/>
        <end position="249"/>
    </location>
</feature>
<reference evidence="3" key="1">
    <citation type="submission" date="2021-01" db="EMBL/GenBank/DDBJ databases">
        <authorList>
            <person name="Corre E."/>
            <person name="Pelletier E."/>
            <person name="Niang G."/>
            <person name="Scheremetjew M."/>
            <person name="Finn R."/>
            <person name="Kale V."/>
            <person name="Holt S."/>
            <person name="Cochrane G."/>
            <person name="Meng A."/>
            <person name="Brown T."/>
            <person name="Cohen L."/>
        </authorList>
    </citation>
    <scope>NUCLEOTIDE SEQUENCE</scope>
    <source>
        <strain evidence="3">Pop2</strain>
    </source>
</reference>
<feature type="compositionally biased region" description="Acidic residues" evidence="1">
    <location>
        <begin position="223"/>
        <end position="232"/>
    </location>
</feature>
<feature type="compositionally biased region" description="Polar residues" evidence="1">
    <location>
        <begin position="99"/>
        <end position="114"/>
    </location>
</feature>
<sequence>MNLITTSVTAKTILFLVFSTSLLSSSAFTASTGSVRIWGTTTSSSSRIHSSSWDQQNQDSYEQQQDGYSYEQQQQQYQQQGDDQQQQGGADPYSYGQGVDSTPSPAFSSDQQQPAEEEEPRLILGDEMGSKLEELKTKYPTSENAYLAAARERSMSAKEKYLAQMEAEERAAKERRAKKAAEAEEAKTDYGPGDLSEFQGFGDDGFEASEGNDQTGGWGDVAAAEEEEEEEGPGLFIPGADEGEMGLLL</sequence>
<feature type="signal peptide" evidence="2">
    <location>
        <begin position="1"/>
        <end position="27"/>
    </location>
</feature>
<evidence type="ECO:0000256" key="2">
    <source>
        <dbReference type="SAM" id="SignalP"/>
    </source>
</evidence>
<organism evidence="3">
    <name type="scientific">Ditylum brightwellii</name>
    <dbReference type="NCBI Taxonomy" id="49249"/>
    <lineage>
        <taxon>Eukaryota</taxon>
        <taxon>Sar</taxon>
        <taxon>Stramenopiles</taxon>
        <taxon>Ochrophyta</taxon>
        <taxon>Bacillariophyta</taxon>
        <taxon>Mediophyceae</taxon>
        <taxon>Lithodesmiophycidae</taxon>
        <taxon>Lithodesmiales</taxon>
        <taxon>Lithodesmiaceae</taxon>
        <taxon>Ditylum</taxon>
    </lineage>
</organism>
<feature type="compositionally biased region" description="Low complexity" evidence="1">
    <location>
        <begin position="44"/>
        <end position="89"/>
    </location>
</feature>
<feature type="compositionally biased region" description="Basic and acidic residues" evidence="1">
    <location>
        <begin position="173"/>
        <end position="188"/>
    </location>
</feature>
<accession>A0A6U3WIT8</accession>
<dbReference type="AlphaFoldDB" id="A0A6U3WIT8"/>
<feature type="region of interest" description="Disordered" evidence="1">
    <location>
        <begin position="44"/>
        <end position="129"/>
    </location>
</feature>
<name>A0A6U3WIT8_9STRA</name>
<feature type="region of interest" description="Disordered" evidence="1">
    <location>
        <begin position="173"/>
        <end position="249"/>
    </location>
</feature>
<protein>
    <submittedName>
        <fullName evidence="3">Uncharacterized protein</fullName>
    </submittedName>
</protein>
<dbReference type="EMBL" id="HBGN01012771">
    <property type="protein sequence ID" value="CAD9324595.1"/>
    <property type="molecule type" value="Transcribed_RNA"/>
</dbReference>
<evidence type="ECO:0000256" key="1">
    <source>
        <dbReference type="SAM" id="MobiDB-lite"/>
    </source>
</evidence>
<proteinExistence type="predicted"/>
<keyword evidence="2" id="KW-0732">Signal</keyword>
<evidence type="ECO:0000313" key="3">
    <source>
        <dbReference type="EMBL" id="CAD9324595.1"/>
    </source>
</evidence>
<gene>
    <name evidence="3" type="ORF">DBRI1063_LOCUS8152</name>
</gene>